<sequence>MLTYFKRYEIAACAIAVAIPLVVVFIWSTIEGRAMGFTAAGAGVSVVLLLAGLFIFTRVFARAAQAKLEKLVSLYNDDCDVAAFLEGSSKIAESAELPLGELPAWFLSFYACALINVDRKREAAKFGLMIQDSVKDAPTDEAKIALYADLVPLVKSLFDNNRVIALIDEALSLPNLGDDVITRQRCAFLSWSREVAQAELAHDESKLIGLYRSIWGNHDQCTRLRVVYAAKEGELHAAAGNRDAAAGCMRFAADNGKDLPAARTARAFFGE</sequence>
<organism evidence="2 3">
    <name type="scientific">Ellagibacter isourolithinifaciens</name>
    <dbReference type="NCBI Taxonomy" id="2137581"/>
    <lineage>
        <taxon>Bacteria</taxon>
        <taxon>Bacillati</taxon>
        <taxon>Actinomycetota</taxon>
        <taxon>Coriobacteriia</taxon>
        <taxon>Eggerthellales</taxon>
        <taxon>Eggerthellaceae</taxon>
        <taxon>Ellagibacter</taxon>
    </lineage>
</organism>
<keyword evidence="1" id="KW-0812">Transmembrane</keyword>
<evidence type="ECO:0000313" key="2">
    <source>
        <dbReference type="EMBL" id="KAB1642909.1"/>
    </source>
</evidence>
<keyword evidence="1" id="KW-1133">Transmembrane helix</keyword>
<evidence type="ECO:0000256" key="1">
    <source>
        <dbReference type="SAM" id="Phobius"/>
    </source>
</evidence>
<dbReference type="GeneID" id="98656891"/>
<name>A0A6N6NUQ8_9ACTN</name>
<feature type="transmembrane region" description="Helical" evidence="1">
    <location>
        <begin position="36"/>
        <end position="61"/>
    </location>
</feature>
<proteinExistence type="predicted"/>
<keyword evidence="1" id="KW-0472">Membrane</keyword>
<dbReference type="AlphaFoldDB" id="A0A6N6NUQ8"/>
<evidence type="ECO:0000313" key="3">
    <source>
        <dbReference type="Proteomes" id="UP000468668"/>
    </source>
</evidence>
<comment type="caution">
    <text evidence="2">The sequence shown here is derived from an EMBL/GenBank/DDBJ whole genome shotgun (WGS) entry which is preliminary data.</text>
</comment>
<reference evidence="2 3" key="1">
    <citation type="submission" date="2019-09" db="EMBL/GenBank/DDBJ databases">
        <title>Whole genome shotgun sequencing (WGS) of Ellagibacter isourolithinifaciens DSM 104140(T) and Adlercreutzia muris DSM 29508(T).</title>
        <authorList>
            <person name="Stoll D.A."/>
            <person name="Danylec N."/>
            <person name="Huch M."/>
        </authorList>
    </citation>
    <scope>NUCLEOTIDE SEQUENCE [LARGE SCALE GENOMIC DNA]</scope>
    <source>
        <strain evidence="2 3">DSM 104140</strain>
    </source>
</reference>
<protein>
    <submittedName>
        <fullName evidence="2">Uncharacterized protein</fullName>
    </submittedName>
</protein>
<feature type="transmembrane region" description="Helical" evidence="1">
    <location>
        <begin position="12"/>
        <end position="30"/>
    </location>
</feature>
<dbReference type="OrthoDB" id="3178022at2"/>
<keyword evidence="3" id="KW-1185">Reference proteome</keyword>
<accession>A0A6N6NUQ8</accession>
<dbReference type="EMBL" id="WAJR01000001">
    <property type="protein sequence ID" value="KAB1642909.1"/>
    <property type="molecule type" value="Genomic_DNA"/>
</dbReference>
<gene>
    <name evidence="2" type="ORF">F8C90_00555</name>
</gene>
<dbReference type="Proteomes" id="UP000468668">
    <property type="component" value="Unassembled WGS sequence"/>
</dbReference>
<dbReference type="RefSeq" id="WP_158048495.1">
    <property type="nucleotide sequence ID" value="NZ_WAJR01000001.1"/>
</dbReference>